<feature type="signal peptide" evidence="2">
    <location>
        <begin position="1"/>
        <end position="25"/>
    </location>
</feature>
<evidence type="ECO:0000256" key="2">
    <source>
        <dbReference type="SAM" id="SignalP"/>
    </source>
</evidence>
<accession>A0A9N7VDU0</accession>
<dbReference type="AlphaFoldDB" id="A0A9N7VDU0"/>
<feature type="compositionally biased region" description="Basic and acidic residues" evidence="1">
    <location>
        <begin position="187"/>
        <end position="198"/>
    </location>
</feature>
<dbReference type="EMBL" id="CADEAL010004057">
    <property type="protein sequence ID" value="CAB1450501.1"/>
    <property type="molecule type" value="Genomic_DNA"/>
</dbReference>
<proteinExistence type="predicted"/>
<evidence type="ECO:0000313" key="4">
    <source>
        <dbReference type="Proteomes" id="UP001153269"/>
    </source>
</evidence>
<organism evidence="3 4">
    <name type="scientific">Pleuronectes platessa</name>
    <name type="common">European plaice</name>
    <dbReference type="NCBI Taxonomy" id="8262"/>
    <lineage>
        <taxon>Eukaryota</taxon>
        <taxon>Metazoa</taxon>
        <taxon>Chordata</taxon>
        <taxon>Craniata</taxon>
        <taxon>Vertebrata</taxon>
        <taxon>Euteleostomi</taxon>
        <taxon>Actinopterygii</taxon>
        <taxon>Neopterygii</taxon>
        <taxon>Teleostei</taxon>
        <taxon>Neoteleostei</taxon>
        <taxon>Acanthomorphata</taxon>
        <taxon>Carangaria</taxon>
        <taxon>Pleuronectiformes</taxon>
        <taxon>Pleuronectoidei</taxon>
        <taxon>Pleuronectidae</taxon>
        <taxon>Pleuronectes</taxon>
    </lineage>
</organism>
<evidence type="ECO:0000313" key="3">
    <source>
        <dbReference type="EMBL" id="CAB1450501.1"/>
    </source>
</evidence>
<dbReference type="Proteomes" id="UP001153269">
    <property type="component" value="Unassembled WGS sequence"/>
</dbReference>
<feature type="region of interest" description="Disordered" evidence="1">
    <location>
        <begin position="109"/>
        <end position="198"/>
    </location>
</feature>
<keyword evidence="2" id="KW-0732">Signal</keyword>
<gene>
    <name evidence="3" type="ORF">PLEPLA_LOCUS38193</name>
</gene>
<sequence length="198" mass="21462">MSERQRPFPTLAFVVVLRAKAACWSDVVQGLDSDQFRDGAGRRLLGVVIRPELNGTSDFVVADRSRTSVTLIKVKRKQTGLTGRGAVGDGIGPVAEAYIFPRLCPPALQNYPPPSPPQHPTPAQNFMFLPSDPPSPPALHPSTPPCLATPQRTAAAPVRLQERRGQKPGSYADSQGVCPSSSQTTRQTDRQTDRQTVR</sequence>
<feature type="compositionally biased region" description="Pro residues" evidence="1">
    <location>
        <begin position="131"/>
        <end position="144"/>
    </location>
</feature>
<feature type="chain" id="PRO_5040485649" evidence="2">
    <location>
        <begin position="26"/>
        <end position="198"/>
    </location>
</feature>
<feature type="compositionally biased region" description="Pro residues" evidence="1">
    <location>
        <begin position="111"/>
        <end position="120"/>
    </location>
</feature>
<name>A0A9N7VDU0_PLEPL</name>
<evidence type="ECO:0000256" key="1">
    <source>
        <dbReference type="SAM" id="MobiDB-lite"/>
    </source>
</evidence>
<protein>
    <submittedName>
        <fullName evidence="3">Uncharacterized protein</fullName>
    </submittedName>
</protein>
<keyword evidence="4" id="KW-1185">Reference proteome</keyword>
<comment type="caution">
    <text evidence="3">The sequence shown here is derived from an EMBL/GenBank/DDBJ whole genome shotgun (WGS) entry which is preliminary data.</text>
</comment>
<reference evidence="3" key="1">
    <citation type="submission" date="2020-03" db="EMBL/GenBank/DDBJ databases">
        <authorList>
            <person name="Weist P."/>
        </authorList>
    </citation>
    <scope>NUCLEOTIDE SEQUENCE</scope>
</reference>